<protein>
    <submittedName>
        <fullName evidence="1">Uncharacterized protein</fullName>
    </submittedName>
</protein>
<dbReference type="InterPro" id="IPR000408">
    <property type="entry name" value="Reg_chr_condens"/>
</dbReference>
<dbReference type="Pfam" id="PF00415">
    <property type="entry name" value="RCC1"/>
    <property type="match status" value="1"/>
</dbReference>
<dbReference type="Pfam" id="PF13540">
    <property type="entry name" value="RCC1_2"/>
    <property type="match status" value="2"/>
</dbReference>
<dbReference type="SUPFAM" id="SSF49452">
    <property type="entry name" value="Starch-binding domain-like"/>
    <property type="match status" value="1"/>
</dbReference>
<dbReference type="SUPFAM" id="SSF50985">
    <property type="entry name" value="RCC1/BLIP-II"/>
    <property type="match status" value="1"/>
</dbReference>
<evidence type="ECO:0000313" key="2">
    <source>
        <dbReference type="Proteomes" id="UP001649230"/>
    </source>
</evidence>
<dbReference type="Proteomes" id="UP001649230">
    <property type="component" value="Chromosome"/>
</dbReference>
<dbReference type="RefSeq" id="WP_235120995.1">
    <property type="nucleotide sequence ID" value="NZ_CP090978.1"/>
</dbReference>
<keyword evidence="2" id="KW-1185">Reference proteome</keyword>
<dbReference type="InterPro" id="IPR009091">
    <property type="entry name" value="RCC1/BLIP-II"/>
</dbReference>
<dbReference type="PRINTS" id="PR00633">
    <property type="entry name" value="RCCNDNSATION"/>
</dbReference>
<name>A0ABY3SKD2_9BACL</name>
<organism evidence="1 2">
    <name type="scientific">Paenibacillus hexagrammi</name>
    <dbReference type="NCBI Taxonomy" id="2908839"/>
    <lineage>
        <taxon>Bacteria</taxon>
        <taxon>Bacillati</taxon>
        <taxon>Bacillota</taxon>
        <taxon>Bacilli</taxon>
        <taxon>Bacillales</taxon>
        <taxon>Paenibacillaceae</taxon>
        <taxon>Paenibacillus</taxon>
    </lineage>
</organism>
<proteinExistence type="predicted"/>
<reference evidence="1 2" key="1">
    <citation type="journal article" date="2024" name="Int. J. Syst. Evol. Microbiol.">
        <title>Paenibacillus hexagrammi sp. nov., a novel bacterium isolated from the gut content of Hexagrammos agrammus.</title>
        <authorList>
            <person name="Jung H.K."/>
            <person name="Kim D.G."/>
            <person name="Zin H."/>
            <person name="Park J."/>
            <person name="Jung H."/>
            <person name="Kim Y.O."/>
            <person name="Kong H.J."/>
            <person name="Kim J.W."/>
            <person name="Kim Y.S."/>
        </authorList>
    </citation>
    <scope>NUCLEOTIDE SEQUENCE [LARGE SCALE GENOMIC DNA]</scope>
    <source>
        <strain evidence="1 2">YPD9-1</strain>
    </source>
</reference>
<sequence>MLGDGTTYERYAPVQVISSETNTPLASITKIAVGDYHTLALRSDGTVWSWGAGTSGQLGNAMSSNQAKAVQVKLQDSTPLEDVVEVAAGQSFSIALTDDGKVYTWGHNYFGKLGQGDNDYNKSVNYAVQIAGPGINDHVVQHIYTNSASDSAFYTVSGAVYGWGGNTDGQLGNGDYVDYVHGEAPVSTPIEIETFRDKHVLNIVSGDQHTLVLTDDHHVWGMGTDSYGELLHYSSAYDANVYQVFTPVELDSSLTDITAIGAGNSSSFAIRSDGVLLSFGNNRKWQLGLPKQTIHDADLDEKDDYTLNNYVDEDEDGVDDDYPYQAIKPLAAFELVDQSSEISGTAMIQGTNLPMGNVKMTLSSSVYGGLYAYTDEYGQFHFPHVLPGDHTLQIDNSYNTYYSMTNEDEVMVVSAPTSDIELTVTANWIPSNLQFTDSNEEMGYIAGTLSWNMPIYPLDSAIYQAVFIDHNGNSLGEIGTSEIAPFINISDKVVPSGAESIRLFVQSDSSYSLICRSSYCDTGLVIPLIDAATDEGSGDGASDPAEPAVQELSFFDMDLDANQVRGTITWTPLEDESDILKYAVYWKDFLGSKIGSAISEVDKTNHMLQIDANTSVPAGAVKIAVYAVDSTDHEIGMTEIMLEDSDRDNPDAYRLQLYKWLNPDMHRWSIDDTAAIINGQSVDITDDGQFLRDDVEELLQLIQPLSIHSS</sequence>
<dbReference type="PROSITE" id="PS50012">
    <property type="entry name" value="RCC1_3"/>
    <property type="match status" value="4"/>
</dbReference>
<gene>
    <name evidence="1" type="ORF">L0M14_04280</name>
</gene>
<evidence type="ECO:0000313" key="1">
    <source>
        <dbReference type="EMBL" id="UJF34421.1"/>
    </source>
</evidence>
<dbReference type="PANTHER" id="PTHR45982:SF1">
    <property type="entry name" value="REGULATOR OF CHROMOSOME CONDENSATION"/>
    <property type="match status" value="1"/>
</dbReference>
<dbReference type="InterPro" id="IPR013784">
    <property type="entry name" value="Carb-bd-like_fold"/>
</dbReference>
<dbReference type="PANTHER" id="PTHR45982">
    <property type="entry name" value="REGULATOR OF CHROMOSOME CONDENSATION"/>
    <property type="match status" value="1"/>
</dbReference>
<dbReference type="Gene3D" id="2.130.10.30">
    <property type="entry name" value="Regulator of chromosome condensation 1/beta-lactamase-inhibitor protein II"/>
    <property type="match status" value="2"/>
</dbReference>
<dbReference type="EMBL" id="CP090978">
    <property type="protein sequence ID" value="UJF34421.1"/>
    <property type="molecule type" value="Genomic_DNA"/>
</dbReference>
<accession>A0ABY3SKD2</accession>
<dbReference type="InterPro" id="IPR051553">
    <property type="entry name" value="Ran_GTPase-activating"/>
</dbReference>